<dbReference type="InterPro" id="IPR056569">
    <property type="entry name" value="ArlJ-like"/>
</dbReference>
<evidence type="ECO:0000256" key="2">
    <source>
        <dbReference type="ARBA" id="ARBA00022475"/>
    </source>
</evidence>
<feature type="transmembrane region" description="Helical" evidence="7">
    <location>
        <begin position="590"/>
        <end position="611"/>
    </location>
</feature>
<sequence length="699" mass="76080">MVLEFVPLGLALALVAVLALEPASRTVEIAVTSVAYRLFGDAEASADDRRQRALRSAGIGTPYRIYAAKTYLYGTVGGFVGAVVGAYVGAFLIQVLGVEGFSNRVPSGFADPVPEGFLTLAAKQAAILGGTALLLGVLSFFVVYFVRWQLPSFQADTRRRQIDASMPRMVAFIYALARGGMSIPDVMESLARNEGVFGAGAEEMAVGVRDMDLFGTDVVTAVRQTSRRTPSENLRNFMQNLSSVLQSGRNFAEFLGQEYRRYREQAEEQQEEILELLATAAEVYVTVVVAGMLFLITILFVIGITSGDTLVLVQLITYAVLPATNVVFVAYLAEVTQPLKATRDTGDGLDAGGTNVRADRLSLEPTTSAAVAADGGLSTVAFDGTDDAANRRRLAWFKRVEQVRRSLTSPIDELVVRPELILFVTVPLAVGYVLLRLPGVFGAGFDLRVFDDVLVHATLFVLATYAVVYEVSRRRLERLEGSLPDLLERLASLNEAGVSIVSSLDRVRRTDIGELDEEAERIWRDIQWGATVEQALARFQQRVETPSVTRTVTLINNAMRASNEIAPVVRIAAEQARSDRQLKRQRRQEMLTYLVVIYVAFIVFVVVIAAIDTVLIPNLPDASNLPETGATGFLQVSNEGTESYRLTFFHAALIQSTLSGLVGGQMGNGSIKDGAKHATVMLAITYTVFLLFSGLQFVG</sequence>
<feature type="transmembrane region" description="Helical" evidence="7">
    <location>
        <begin position="71"/>
        <end position="96"/>
    </location>
</feature>
<feature type="transmembrane region" description="Helical" evidence="7">
    <location>
        <begin position="311"/>
        <end position="333"/>
    </location>
</feature>
<dbReference type="InterPro" id="IPR018076">
    <property type="entry name" value="T2SS_GspF_dom"/>
</dbReference>
<dbReference type="PANTHER" id="PTHR35402">
    <property type="entry name" value="INTEGRAL MEMBRANE PROTEIN-RELATED"/>
    <property type="match status" value="1"/>
</dbReference>
<evidence type="ECO:0000256" key="4">
    <source>
        <dbReference type="ARBA" id="ARBA00022989"/>
    </source>
</evidence>
<evidence type="ECO:0000256" key="1">
    <source>
        <dbReference type="ARBA" id="ARBA00004651"/>
    </source>
</evidence>
<dbReference type="Pfam" id="PF00482">
    <property type="entry name" value="T2SSF"/>
    <property type="match status" value="2"/>
</dbReference>
<feature type="transmembrane region" description="Helical" evidence="7">
    <location>
        <begin position="283"/>
        <end position="305"/>
    </location>
</feature>
<feature type="coiled-coil region" evidence="6">
    <location>
        <begin position="252"/>
        <end position="283"/>
    </location>
</feature>
<evidence type="ECO:0000256" key="3">
    <source>
        <dbReference type="ARBA" id="ARBA00022692"/>
    </source>
</evidence>
<feature type="transmembrane region" description="Helical" evidence="7">
    <location>
        <begin position="678"/>
        <end position="698"/>
    </location>
</feature>
<keyword evidence="4 7" id="KW-1133">Transmembrane helix</keyword>
<gene>
    <name evidence="9" type="ORF">N0B31_08895</name>
</gene>
<dbReference type="EMBL" id="CP104003">
    <property type="protein sequence ID" value="UWM56396.1"/>
    <property type="molecule type" value="Genomic_DNA"/>
</dbReference>
<evidence type="ECO:0000256" key="6">
    <source>
        <dbReference type="SAM" id="Coils"/>
    </source>
</evidence>
<evidence type="ECO:0000259" key="8">
    <source>
        <dbReference type="Pfam" id="PF00482"/>
    </source>
</evidence>
<dbReference type="InterPro" id="IPR042094">
    <property type="entry name" value="T2SS_GspF_sf"/>
</dbReference>
<feature type="transmembrane region" description="Helical" evidence="7">
    <location>
        <begin position="125"/>
        <end position="146"/>
    </location>
</feature>
<keyword evidence="3 7" id="KW-0812">Transmembrane</keyword>
<reference evidence="9" key="1">
    <citation type="submission" date="2022-09" db="EMBL/GenBank/DDBJ databases">
        <title>Diverse halophilic archaea isolated from saline environments.</title>
        <authorList>
            <person name="Cui H.-L."/>
        </authorList>
    </citation>
    <scope>NUCLEOTIDE SEQUENCE</scope>
    <source>
        <strain evidence="9">ZS-35-S2</strain>
    </source>
</reference>
<evidence type="ECO:0000313" key="10">
    <source>
        <dbReference type="Proteomes" id="UP001057580"/>
    </source>
</evidence>
<name>A0A9E7R6J9_9EURY</name>
<organism evidence="9 10">
    <name type="scientific">Salinirubellus salinus</name>
    <dbReference type="NCBI Taxonomy" id="1364945"/>
    <lineage>
        <taxon>Archaea</taxon>
        <taxon>Methanobacteriati</taxon>
        <taxon>Methanobacteriota</taxon>
        <taxon>Stenosarchaea group</taxon>
        <taxon>Halobacteria</taxon>
        <taxon>Halobacteriales</taxon>
        <taxon>Natronomonadaceae</taxon>
        <taxon>Salinirubellus</taxon>
    </lineage>
</organism>
<dbReference type="GO" id="GO:0005886">
    <property type="term" value="C:plasma membrane"/>
    <property type="evidence" value="ECO:0007669"/>
    <property type="project" value="UniProtKB-SubCell"/>
</dbReference>
<feature type="transmembrane region" description="Helical" evidence="7">
    <location>
        <begin position="453"/>
        <end position="471"/>
    </location>
</feature>
<keyword evidence="5 7" id="KW-0472">Membrane</keyword>
<protein>
    <submittedName>
        <fullName evidence="9">Type II secretion system F family protein</fullName>
    </submittedName>
</protein>
<dbReference type="Proteomes" id="UP001057580">
    <property type="component" value="Chromosome"/>
</dbReference>
<evidence type="ECO:0000256" key="7">
    <source>
        <dbReference type="SAM" id="Phobius"/>
    </source>
</evidence>
<keyword evidence="6" id="KW-0175">Coiled coil</keyword>
<dbReference type="PANTHER" id="PTHR35402:SF1">
    <property type="entry name" value="TYPE II SECRETION SYSTEM PROTEIN GSPF DOMAIN-CONTAINING PROTEIN"/>
    <property type="match status" value="1"/>
</dbReference>
<dbReference type="Gene3D" id="1.20.81.30">
    <property type="entry name" value="Type II secretion system (T2SS), domain F"/>
    <property type="match status" value="1"/>
</dbReference>
<feature type="domain" description="Type II secretion system protein GspF" evidence="8">
    <location>
        <begin position="173"/>
        <end position="298"/>
    </location>
</feature>
<keyword evidence="10" id="KW-1185">Reference proteome</keyword>
<feature type="domain" description="Type II secretion system protein GspF" evidence="8">
    <location>
        <begin position="487"/>
        <end position="610"/>
    </location>
</feature>
<dbReference type="GeneID" id="74942535"/>
<proteinExistence type="predicted"/>
<dbReference type="RefSeq" id="WP_260643510.1">
    <property type="nucleotide sequence ID" value="NZ_CP104003.1"/>
</dbReference>
<comment type="subcellular location">
    <subcellularLocation>
        <location evidence="1">Cell membrane</location>
        <topology evidence="1">Multi-pass membrane protein</topology>
    </subcellularLocation>
</comment>
<keyword evidence="2" id="KW-1003">Cell membrane</keyword>
<feature type="transmembrane region" description="Helical" evidence="7">
    <location>
        <begin position="420"/>
        <end position="441"/>
    </location>
</feature>
<dbReference type="KEGG" id="ssai:N0B31_08895"/>
<evidence type="ECO:0000313" key="9">
    <source>
        <dbReference type="EMBL" id="UWM56396.1"/>
    </source>
</evidence>
<evidence type="ECO:0000256" key="5">
    <source>
        <dbReference type="ARBA" id="ARBA00023136"/>
    </source>
</evidence>
<accession>A0A9E7R6J9</accession>
<dbReference type="AlphaFoldDB" id="A0A9E7R6J9"/>